<dbReference type="Pfam" id="PF04452">
    <property type="entry name" value="Methyltrans_RNA"/>
    <property type="match status" value="1"/>
</dbReference>
<dbReference type="EMBL" id="VZCB01000052">
    <property type="protein sequence ID" value="MQN80667.1"/>
    <property type="molecule type" value="Genomic_DNA"/>
</dbReference>
<comment type="subcellular location">
    <subcellularLocation>
        <location evidence="1 10">Cytoplasm</location>
    </subcellularLocation>
</comment>
<dbReference type="AlphaFoldDB" id="A0A6G1TZQ9"/>
<dbReference type="PANTHER" id="PTHR30027:SF3">
    <property type="entry name" value="16S RRNA (URACIL(1498)-N(3))-METHYLTRANSFERASE"/>
    <property type="match status" value="1"/>
</dbReference>
<evidence type="ECO:0000256" key="10">
    <source>
        <dbReference type="PIRNR" id="PIRNR015601"/>
    </source>
</evidence>
<dbReference type="Pfam" id="PF20260">
    <property type="entry name" value="PUA_4"/>
    <property type="match status" value="1"/>
</dbReference>
<evidence type="ECO:0000256" key="1">
    <source>
        <dbReference type="ARBA" id="ARBA00004496"/>
    </source>
</evidence>
<comment type="catalytic activity">
    <reaction evidence="9 10">
        <text>uridine(1498) in 16S rRNA + S-adenosyl-L-methionine = N(3)-methyluridine(1498) in 16S rRNA + S-adenosyl-L-homocysteine + H(+)</text>
        <dbReference type="Rhea" id="RHEA:42920"/>
        <dbReference type="Rhea" id="RHEA-COMP:10283"/>
        <dbReference type="Rhea" id="RHEA-COMP:10284"/>
        <dbReference type="ChEBI" id="CHEBI:15378"/>
        <dbReference type="ChEBI" id="CHEBI:57856"/>
        <dbReference type="ChEBI" id="CHEBI:59789"/>
        <dbReference type="ChEBI" id="CHEBI:65315"/>
        <dbReference type="ChEBI" id="CHEBI:74502"/>
        <dbReference type="EC" id="2.1.1.193"/>
    </reaction>
</comment>
<comment type="similarity">
    <text evidence="2 10">Belongs to the RNA methyltransferase RsmE family.</text>
</comment>
<dbReference type="Proteomes" id="UP000480425">
    <property type="component" value="Unassembled WGS sequence"/>
</dbReference>
<evidence type="ECO:0000256" key="7">
    <source>
        <dbReference type="ARBA" id="ARBA00022691"/>
    </source>
</evidence>
<dbReference type="InterPro" id="IPR029026">
    <property type="entry name" value="tRNA_m1G_MTases_N"/>
</dbReference>
<reference evidence="13 14" key="1">
    <citation type="submission" date="2019-09" db="EMBL/GenBank/DDBJ databases">
        <title>Distinct polysaccharide growth profiles of human intestinal Prevotella copri isolates.</title>
        <authorList>
            <person name="Fehlner-Peach H."/>
            <person name="Magnabosco C."/>
            <person name="Raghavan V."/>
            <person name="Scher J.U."/>
            <person name="Tett A."/>
            <person name="Cox L.M."/>
            <person name="Gottsegen C."/>
            <person name="Watters A."/>
            <person name="Wiltshire- Gordon J.D."/>
            <person name="Segata N."/>
            <person name="Bonneau R."/>
            <person name="Littman D.R."/>
        </authorList>
    </citation>
    <scope>NUCLEOTIDE SEQUENCE [LARGE SCALE GENOMIC DNA]</scope>
    <source>
        <strain evidence="14">iA622</strain>
    </source>
</reference>
<dbReference type="PIRSF" id="PIRSF015601">
    <property type="entry name" value="MTase_slr0722"/>
    <property type="match status" value="1"/>
</dbReference>
<accession>A0A6G1TZQ9</accession>
<proteinExistence type="inferred from homology"/>
<dbReference type="GO" id="GO:0070042">
    <property type="term" value="F:rRNA (uridine-N3-)-methyltransferase activity"/>
    <property type="evidence" value="ECO:0007669"/>
    <property type="project" value="TreeGrafter"/>
</dbReference>
<evidence type="ECO:0000256" key="5">
    <source>
        <dbReference type="ARBA" id="ARBA00022603"/>
    </source>
</evidence>
<evidence type="ECO:0000259" key="11">
    <source>
        <dbReference type="Pfam" id="PF04452"/>
    </source>
</evidence>
<dbReference type="EC" id="2.1.1.193" evidence="10"/>
<dbReference type="RefSeq" id="WP_153123318.1">
    <property type="nucleotide sequence ID" value="NZ_VZCB01000052.1"/>
</dbReference>
<comment type="function">
    <text evidence="8 10">Specifically methylates the N3 position of the uracil ring of uridine 1498 (m3U1498) in 16S rRNA. Acts on the fully assembled 30S ribosomal subunit.</text>
</comment>
<dbReference type="InterPro" id="IPR046886">
    <property type="entry name" value="RsmE_MTase_dom"/>
</dbReference>
<protein>
    <recommendedName>
        <fullName evidence="10">Ribosomal RNA small subunit methyltransferase E</fullName>
        <ecNumber evidence="10">2.1.1.193</ecNumber>
    </recommendedName>
</protein>
<dbReference type="SUPFAM" id="SSF75217">
    <property type="entry name" value="alpha/beta knot"/>
    <property type="match status" value="1"/>
</dbReference>
<evidence type="ECO:0000256" key="8">
    <source>
        <dbReference type="ARBA" id="ARBA00025699"/>
    </source>
</evidence>
<dbReference type="Gene3D" id="2.40.240.20">
    <property type="entry name" value="Hypothetical PUA domain-like, domain 1"/>
    <property type="match status" value="1"/>
</dbReference>
<dbReference type="InterPro" id="IPR046887">
    <property type="entry name" value="RsmE_PUA-like"/>
</dbReference>
<feature type="domain" description="Ribosomal RNA small subunit methyltransferase E methyltransferase" evidence="11">
    <location>
        <begin position="76"/>
        <end position="259"/>
    </location>
</feature>
<organism evidence="13 14">
    <name type="scientific">Segatella copri</name>
    <dbReference type="NCBI Taxonomy" id="165179"/>
    <lineage>
        <taxon>Bacteria</taxon>
        <taxon>Pseudomonadati</taxon>
        <taxon>Bacteroidota</taxon>
        <taxon>Bacteroidia</taxon>
        <taxon>Bacteroidales</taxon>
        <taxon>Prevotellaceae</taxon>
        <taxon>Segatella</taxon>
    </lineage>
</organism>
<sequence length="266" mass="29762">MKEVRYFYVPDAANQVELPAEEATHALRVLRLKGGDEIFLMDGEGSFFRAEVTAASSKRCLYEIKEEMPQQRAWKGHIHLAIAPTKMMERIEWMAEKATEIGFDELSFLNCQFSERKVVKTPRIDKIVISAVKQSHKAWKPVVNELVSFKEFIQTPRPGRKFICHCYEEVEKKDFFTEISGILNEAHAPAATESSNADVATAASESSTADAADITVLVGPEGDFSIDEVRLALENGYESVSLGTSRLRTETAGLVAVHMAHIVRRL</sequence>
<dbReference type="GO" id="GO:0005737">
    <property type="term" value="C:cytoplasm"/>
    <property type="evidence" value="ECO:0007669"/>
    <property type="project" value="UniProtKB-SubCell"/>
</dbReference>
<evidence type="ECO:0000256" key="9">
    <source>
        <dbReference type="ARBA" id="ARBA00047944"/>
    </source>
</evidence>
<evidence type="ECO:0000256" key="4">
    <source>
        <dbReference type="ARBA" id="ARBA00022552"/>
    </source>
</evidence>
<dbReference type="NCBIfam" id="NF008702">
    <property type="entry name" value="PRK11713.6-1"/>
    <property type="match status" value="1"/>
</dbReference>
<keyword evidence="7 10" id="KW-0949">S-adenosyl-L-methionine</keyword>
<dbReference type="CDD" id="cd18084">
    <property type="entry name" value="RsmE-like"/>
    <property type="match status" value="1"/>
</dbReference>
<dbReference type="InterPro" id="IPR029028">
    <property type="entry name" value="Alpha/beta_knot_MTases"/>
</dbReference>
<evidence type="ECO:0000259" key="12">
    <source>
        <dbReference type="Pfam" id="PF20260"/>
    </source>
</evidence>
<evidence type="ECO:0000256" key="3">
    <source>
        <dbReference type="ARBA" id="ARBA00022490"/>
    </source>
</evidence>
<name>A0A6G1TZQ9_9BACT</name>
<dbReference type="PANTHER" id="PTHR30027">
    <property type="entry name" value="RIBOSOMAL RNA SMALL SUBUNIT METHYLTRANSFERASE E"/>
    <property type="match status" value="1"/>
</dbReference>
<dbReference type="InterPro" id="IPR006700">
    <property type="entry name" value="RsmE"/>
</dbReference>
<evidence type="ECO:0000256" key="2">
    <source>
        <dbReference type="ARBA" id="ARBA00005528"/>
    </source>
</evidence>
<keyword evidence="4 10" id="KW-0698">rRNA processing</keyword>
<keyword evidence="5 10" id="KW-0489">Methyltransferase</keyword>
<dbReference type="SUPFAM" id="SSF88697">
    <property type="entry name" value="PUA domain-like"/>
    <property type="match status" value="1"/>
</dbReference>
<dbReference type="OrthoDB" id="9815641at2"/>
<evidence type="ECO:0000313" key="14">
    <source>
        <dbReference type="Proteomes" id="UP000480425"/>
    </source>
</evidence>
<dbReference type="GO" id="GO:0070475">
    <property type="term" value="P:rRNA base methylation"/>
    <property type="evidence" value="ECO:0007669"/>
    <property type="project" value="TreeGrafter"/>
</dbReference>
<feature type="domain" description="Ribosomal RNA small subunit methyltransferase E PUA-like" evidence="12">
    <location>
        <begin position="18"/>
        <end position="61"/>
    </location>
</feature>
<evidence type="ECO:0000313" key="13">
    <source>
        <dbReference type="EMBL" id="MQN80667.1"/>
    </source>
</evidence>
<dbReference type="InterPro" id="IPR015947">
    <property type="entry name" value="PUA-like_sf"/>
</dbReference>
<dbReference type="NCBIfam" id="TIGR00046">
    <property type="entry name" value="RsmE family RNA methyltransferase"/>
    <property type="match status" value="1"/>
</dbReference>
<comment type="caution">
    <text evidence="13">The sequence shown here is derived from an EMBL/GenBank/DDBJ whole genome shotgun (WGS) entry which is preliminary data.</text>
</comment>
<dbReference type="Gene3D" id="3.40.1280.10">
    <property type="match status" value="1"/>
</dbReference>
<keyword evidence="3 10" id="KW-0963">Cytoplasm</keyword>
<evidence type="ECO:0000256" key="6">
    <source>
        <dbReference type="ARBA" id="ARBA00022679"/>
    </source>
</evidence>
<gene>
    <name evidence="13" type="ORF">F7D73_06820</name>
</gene>
<keyword evidence="6 10" id="KW-0808">Transferase</keyword>